<dbReference type="GO" id="GO:0003723">
    <property type="term" value="F:RNA binding"/>
    <property type="evidence" value="ECO:0007669"/>
    <property type="project" value="UniProtKB-KW"/>
</dbReference>
<dbReference type="GO" id="GO:0046540">
    <property type="term" value="C:U4/U6 x U5 tri-snRNP complex"/>
    <property type="evidence" value="ECO:0007669"/>
    <property type="project" value="EnsemblFungi"/>
</dbReference>
<accession>A0A364N1H2</accession>
<dbReference type="GO" id="GO:0005687">
    <property type="term" value="C:U4 snRNP"/>
    <property type="evidence" value="ECO:0007669"/>
    <property type="project" value="TreeGrafter"/>
</dbReference>
<evidence type="ECO:0000256" key="1">
    <source>
        <dbReference type="ARBA" id="ARBA00004123"/>
    </source>
</evidence>
<dbReference type="PANTHER" id="PTHR13904">
    <property type="entry name" value="PRE-MRNA SPLICING FACTOR PRP31"/>
    <property type="match status" value="1"/>
</dbReference>
<proteinExistence type="inferred from homology"/>
<evidence type="ECO:0000256" key="3">
    <source>
        <dbReference type="ARBA" id="ARBA00022664"/>
    </source>
</evidence>
<evidence type="ECO:0000313" key="11">
    <source>
        <dbReference type="EMBL" id="RAR09378.1"/>
    </source>
</evidence>
<dbReference type="GO" id="GO:0071011">
    <property type="term" value="C:precatalytic spliceosome"/>
    <property type="evidence" value="ECO:0007669"/>
    <property type="project" value="TreeGrafter"/>
</dbReference>
<dbReference type="GO" id="GO:0000244">
    <property type="term" value="P:spliceosomal tri-snRNP complex assembly"/>
    <property type="evidence" value="ECO:0007669"/>
    <property type="project" value="InterPro"/>
</dbReference>
<evidence type="ECO:0000313" key="12">
    <source>
        <dbReference type="Proteomes" id="UP000249619"/>
    </source>
</evidence>
<dbReference type="GO" id="GO:0045292">
    <property type="term" value="P:mRNA cis splicing, via spliceosome"/>
    <property type="evidence" value="ECO:0007669"/>
    <property type="project" value="EnsemblFungi"/>
</dbReference>
<dbReference type="InterPro" id="IPR027105">
    <property type="entry name" value="Prp31"/>
</dbReference>
<keyword evidence="7" id="KW-0539">Nucleus</keyword>
<evidence type="ECO:0000256" key="7">
    <source>
        <dbReference type="ARBA" id="ARBA00023242"/>
    </source>
</evidence>
<dbReference type="InterPro" id="IPR012976">
    <property type="entry name" value="NOSIC"/>
</dbReference>
<keyword evidence="6" id="KW-0508">mRNA splicing</keyword>
<evidence type="ECO:0000256" key="4">
    <source>
        <dbReference type="ARBA" id="ARBA00022728"/>
    </source>
</evidence>
<feature type="region of interest" description="Disordered" evidence="9">
    <location>
        <begin position="11"/>
        <end position="61"/>
    </location>
</feature>
<reference evidence="12" key="1">
    <citation type="submission" date="2018-05" db="EMBL/GenBank/DDBJ databases">
        <title>Draft genome sequence of Stemphylium lycopersici strain CIDEFI 213.</title>
        <authorList>
            <person name="Medina R."/>
            <person name="Franco M.E.E."/>
            <person name="Lucentini C.G."/>
            <person name="Saparrat M.C.N."/>
            <person name="Balatti P.A."/>
        </authorList>
    </citation>
    <scope>NUCLEOTIDE SEQUENCE [LARGE SCALE GENOMIC DNA]</scope>
    <source>
        <strain evidence="12">CIDEFI 213</strain>
    </source>
</reference>
<dbReference type="InterPro" id="IPR042239">
    <property type="entry name" value="Nop_C"/>
</dbReference>
<feature type="compositionally biased region" description="Acidic residues" evidence="9">
    <location>
        <begin position="14"/>
        <end position="44"/>
    </location>
</feature>
<dbReference type="InterPro" id="IPR036070">
    <property type="entry name" value="Nop_dom_sf"/>
</dbReference>
<gene>
    <name evidence="11" type="ORF">DDE83_005528</name>
</gene>
<keyword evidence="8" id="KW-0687">Ribonucleoprotein</keyword>
<dbReference type="AlphaFoldDB" id="A0A364N1H2"/>
<dbReference type="PROSITE" id="PS51358">
    <property type="entry name" value="NOP"/>
    <property type="match status" value="1"/>
</dbReference>
<dbReference type="Pfam" id="PF09785">
    <property type="entry name" value="Prp31_C"/>
    <property type="match status" value="1"/>
</dbReference>
<evidence type="ECO:0000256" key="5">
    <source>
        <dbReference type="ARBA" id="ARBA00022884"/>
    </source>
</evidence>
<feature type="region of interest" description="Disordered" evidence="9">
    <location>
        <begin position="345"/>
        <end position="380"/>
    </location>
</feature>
<dbReference type="STRING" id="183478.A0A364N1H2"/>
<dbReference type="OrthoDB" id="4771285at2759"/>
<dbReference type="Proteomes" id="UP000249619">
    <property type="component" value="Unassembled WGS sequence"/>
</dbReference>
<name>A0A364N1H2_STELY</name>
<protein>
    <submittedName>
        <fullName evidence="11">U4/U6 small nuclear ribonucleo protein Prp31</fullName>
    </submittedName>
</protein>
<evidence type="ECO:0000256" key="9">
    <source>
        <dbReference type="SAM" id="MobiDB-lite"/>
    </source>
</evidence>
<evidence type="ECO:0000256" key="6">
    <source>
        <dbReference type="ARBA" id="ARBA00023187"/>
    </source>
</evidence>
<sequence length="554" mass="59751">MATLEQELLADFADSGDEDVQDLENDFAEGGDNEDDDMVDEEAEYREKEKKDNKGPADIRSAQQLKTSLESILGRIEETKDQMDVVDGESFEDSPEYKLLTEANEFSTQIDGEIAAVHKFIRDHYSAFFPHLEDLIKNPVVYARACLVIGGGPLKDIKTITPQLKAIEGLEPAQVMIVEIEATRVEGRLLDEAELSLISNACNLLLELNAAKSKILGFVESRTEVFCPNLTALIGSLTAAHLISYSGGISNLAKTPACNIAPLGSTKVSGATVGLSNIGLRHEGYLYHSEIIQNQRPDLRKQALRIVSAKVILAARVDAHSSTRSADIGMDLRRECERRLDKLTEIPANQKGQRALPVPDEKPSRKRGGRRARKAKEATAMTEIRKAQNRMTFGKEEKEVGYGDSTKGMGMIGATDTGRLRAQQIDPKTRAKLSKKNPGWGGDTTLGAASSLKGFGGGGGTATSLRAQGLRTGGVGLGGAGGGAGTNSIAFTPVQGLELVDPKAREEMNRKRKAEDDRWFKGGSFTQLNGATSKVDAAGFKVPALPNKKPKSDS</sequence>
<organism evidence="11 12">
    <name type="scientific">Stemphylium lycopersici</name>
    <name type="common">Tomato gray leaf spot disease fungus</name>
    <name type="synonym">Thyrospora lycopersici</name>
    <dbReference type="NCBI Taxonomy" id="183478"/>
    <lineage>
        <taxon>Eukaryota</taxon>
        <taxon>Fungi</taxon>
        <taxon>Dikarya</taxon>
        <taxon>Ascomycota</taxon>
        <taxon>Pezizomycotina</taxon>
        <taxon>Dothideomycetes</taxon>
        <taxon>Pleosporomycetidae</taxon>
        <taxon>Pleosporales</taxon>
        <taxon>Pleosporineae</taxon>
        <taxon>Pleosporaceae</taxon>
        <taxon>Stemphylium</taxon>
    </lineage>
</organism>
<dbReference type="Gene3D" id="1.10.246.90">
    <property type="entry name" value="Nop domain"/>
    <property type="match status" value="1"/>
</dbReference>
<comment type="similarity">
    <text evidence="2">Belongs to the PRP31 family.</text>
</comment>
<comment type="caution">
    <text evidence="11">The sequence shown here is derived from an EMBL/GenBank/DDBJ whole genome shotgun (WGS) entry which is preliminary data.</text>
</comment>
<evidence type="ECO:0000259" key="10">
    <source>
        <dbReference type="PROSITE" id="PS51358"/>
    </source>
</evidence>
<dbReference type="InterPro" id="IPR002687">
    <property type="entry name" value="Nop_dom"/>
</dbReference>
<keyword evidence="4" id="KW-0747">Spliceosome</keyword>
<keyword evidence="12" id="KW-1185">Reference proteome</keyword>
<dbReference type="PANTHER" id="PTHR13904:SF0">
    <property type="entry name" value="U4_U6 SMALL NUCLEAR RIBONUCLEOPROTEIN PRP31"/>
    <property type="match status" value="1"/>
</dbReference>
<dbReference type="SMART" id="SM00931">
    <property type="entry name" value="NOSIC"/>
    <property type="match status" value="1"/>
</dbReference>
<evidence type="ECO:0000256" key="8">
    <source>
        <dbReference type="ARBA" id="ARBA00023274"/>
    </source>
</evidence>
<dbReference type="Gene3D" id="1.10.287.4070">
    <property type="match status" value="1"/>
</dbReference>
<keyword evidence="3" id="KW-0507">mRNA processing</keyword>
<evidence type="ECO:0000256" key="2">
    <source>
        <dbReference type="ARBA" id="ARBA00005572"/>
    </source>
</evidence>
<feature type="compositionally biased region" description="Basic and acidic residues" evidence="9">
    <location>
        <begin position="45"/>
        <end position="57"/>
    </location>
</feature>
<dbReference type="SUPFAM" id="SSF89124">
    <property type="entry name" value="Nop domain"/>
    <property type="match status" value="1"/>
</dbReference>
<feature type="domain" description="Nop" evidence="10">
    <location>
        <begin position="226"/>
        <end position="345"/>
    </location>
</feature>
<keyword evidence="5" id="KW-0694">RNA-binding</keyword>
<dbReference type="Pfam" id="PF01798">
    <property type="entry name" value="Nop"/>
    <property type="match status" value="1"/>
</dbReference>
<dbReference type="InterPro" id="IPR019175">
    <property type="entry name" value="Prp31_C"/>
</dbReference>
<dbReference type="EMBL" id="QGDH01000076">
    <property type="protein sequence ID" value="RAR09378.1"/>
    <property type="molecule type" value="Genomic_DNA"/>
</dbReference>
<feature type="compositionally biased region" description="Basic residues" evidence="9">
    <location>
        <begin position="364"/>
        <end position="374"/>
    </location>
</feature>
<comment type="subcellular location">
    <subcellularLocation>
        <location evidence="1">Nucleus</location>
    </subcellularLocation>
</comment>